<dbReference type="STRING" id="395961.Cyan7425_3428"/>
<dbReference type="GO" id="GO:0006098">
    <property type="term" value="P:pentose-phosphate shunt"/>
    <property type="evidence" value="ECO:0007669"/>
    <property type="project" value="UniProtKB-UniRule"/>
</dbReference>
<dbReference type="UniPathway" id="UPA00115">
    <property type="reaction ID" value="UER00414"/>
</dbReference>
<dbReference type="Pfam" id="PF00923">
    <property type="entry name" value="TAL_FSA"/>
    <property type="match status" value="1"/>
</dbReference>
<name>B8HQT1_CYAP4</name>
<dbReference type="PROSITE" id="PS00958">
    <property type="entry name" value="TRANSALDOLASE_2"/>
    <property type="match status" value="1"/>
</dbReference>
<evidence type="ECO:0000256" key="10">
    <source>
        <dbReference type="ARBA" id="ARBA00048810"/>
    </source>
</evidence>
<dbReference type="HOGENOM" id="CLU_050771_1_0_3"/>
<dbReference type="NCBIfam" id="NF002881">
    <property type="entry name" value="PRK03343.1"/>
    <property type="match status" value="1"/>
</dbReference>
<dbReference type="InterPro" id="IPR004732">
    <property type="entry name" value="Transaldolase_2"/>
</dbReference>
<reference evidence="12" key="1">
    <citation type="submission" date="2009-01" db="EMBL/GenBank/DDBJ databases">
        <title>Complete sequence of chromosome Cyanothece sp. PCC 7425.</title>
        <authorList>
            <consortium name="US DOE Joint Genome Institute"/>
            <person name="Lucas S."/>
            <person name="Copeland A."/>
            <person name="Lapidus A."/>
            <person name="Glavina del Rio T."/>
            <person name="Dalin E."/>
            <person name="Tice H."/>
            <person name="Bruce D."/>
            <person name="Goodwin L."/>
            <person name="Pitluck S."/>
            <person name="Sims D."/>
            <person name="Meineke L."/>
            <person name="Brettin T."/>
            <person name="Detter J.C."/>
            <person name="Han C."/>
            <person name="Larimer F."/>
            <person name="Land M."/>
            <person name="Hauser L."/>
            <person name="Kyrpides N."/>
            <person name="Ovchinnikova G."/>
            <person name="Liberton M."/>
            <person name="Stoeckel J."/>
            <person name="Banerjee A."/>
            <person name="Singh A."/>
            <person name="Page L."/>
            <person name="Sato H."/>
            <person name="Zhao L."/>
            <person name="Sherman L."/>
            <person name="Pakrasi H."/>
            <person name="Richardson P."/>
        </authorList>
    </citation>
    <scope>NUCLEOTIDE SEQUENCE</scope>
    <source>
        <strain evidence="12">PCC 7425</strain>
    </source>
</reference>
<dbReference type="NCBIfam" id="TIGR00876">
    <property type="entry name" value="tal_mycobact"/>
    <property type="match status" value="1"/>
</dbReference>
<dbReference type="eggNOG" id="COG0176">
    <property type="taxonomic scope" value="Bacteria"/>
</dbReference>
<evidence type="ECO:0000313" key="12">
    <source>
        <dbReference type="EMBL" id="ACL45752.1"/>
    </source>
</evidence>
<comment type="subcellular location">
    <subcellularLocation>
        <location evidence="2 11">Cytoplasm</location>
    </subcellularLocation>
</comment>
<keyword evidence="9 11" id="KW-0704">Schiff base</keyword>
<comment type="pathway">
    <text evidence="3 11">Carbohydrate degradation; pentose phosphate pathway; D-glyceraldehyde 3-phosphate and beta-D-fructose 6-phosphate from D-ribose 5-phosphate and D-xylulose 5-phosphate (non-oxidative stage): step 2/3.</text>
</comment>
<evidence type="ECO:0000256" key="11">
    <source>
        <dbReference type="HAMAP-Rule" id="MF_00493"/>
    </source>
</evidence>
<comment type="function">
    <text evidence="1 11">Transaldolase is important for the balance of metabolites in the pentose-phosphate pathway.</text>
</comment>
<dbReference type="KEGG" id="cyn:Cyan7425_3428"/>
<dbReference type="HAMAP" id="MF_00493">
    <property type="entry name" value="Transaldolase_2"/>
    <property type="match status" value="1"/>
</dbReference>
<accession>B8HQT1</accession>
<dbReference type="EMBL" id="CP001344">
    <property type="protein sequence ID" value="ACL45752.1"/>
    <property type="molecule type" value="Genomic_DNA"/>
</dbReference>
<proteinExistence type="inferred from homology"/>
<evidence type="ECO:0000256" key="6">
    <source>
        <dbReference type="ARBA" id="ARBA00022490"/>
    </source>
</evidence>
<organism evidence="12">
    <name type="scientific">Cyanothece sp. (strain PCC 7425 / ATCC 29141)</name>
    <dbReference type="NCBI Taxonomy" id="395961"/>
    <lineage>
        <taxon>Bacteria</taxon>
        <taxon>Bacillati</taxon>
        <taxon>Cyanobacteriota</taxon>
        <taxon>Cyanophyceae</taxon>
        <taxon>Gomontiellales</taxon>
        <taxon>Cyanothecaceae</taxon>
        <taxon>Cyanothece</taxon>
    </lineage>
</organism>
<evidence type="ECO:0000256" key="2">
    <source>
        <dbReference type="ARBA" id="ARBA00004496"/>
    </source>
</evidence>
<dbReference type="GO" id="GO:0005975">
    <property type="term" value="P:carbohydrate metabolic process"/>
    <property type="evidence" value="ECO:0007669"/>
    <property type="project" value="InterPro"/>
</dbReference>
<evidence type="ECO:0000256" key="8">
    <source>
        <dbReference type="ARBA" id="ARBA00023126"/>
    </source>
</evidence>
<evidence type="ECO:0000256" key="4">
    <source>
        <dbReference type="ARBA" id="ARBA00008426"/>
    </source>
</evidence>
<comment type="similarity">
    <text evidence="4 11">Belongs to the transaldolase family. Type 2 subfamily.</text>
</comment>
<evidence type="ECO:0000256" key="7">
    <source>
        <dbReference type="ARBA" id="ARBA00022679"/>
    </source>
</evidence>
<dbReference type="Gene3D" id="3.20.20.70">
    <property type="entry name" value="Aldolase class I"/>
    <property type="match status" value="1"/>
</dbReference>
<comment type="catalytic activity">
    <reaction evidence="10 11">
        <text>D-sedoheptulose 7-phosphate + D-glyceraldehyde 3-phosphate = D-erythrose 4-phosphate + beta-D-fructose 6-phosphate</text>
        <dbReference type="Rhea" id="RHEA:17053"/>
        <dbReference type="ChEBI" id="CHEBI:16897"/>
        <dbReference type="ChEBI" id="CHEBI:57483"/>
        <dbReference type="ChEBI" id="CHEBI:57634"/>
        <dbReference type="ChEBI" id="CHEBI:59776"/>
        <dbReference type="EC" id="2.2.1.2"/>
    </reaction>
</comment>
<keyword evidence="7 11" id="KW-0808">Transferase</keyword>
<dbReference type="PANTHER" id="PTHR10683">
    <property type="entry name" value="TRANSALDOLASE"/>
    <property type="match status" value="1"/>
</dbReference>
<dbReference type="GO" id="GO:0005737">
    <property type="term" value="C:cytoplasm"/>
    <property type="evidence" value="ECO:0007669"/>
    <property type="project" value="UniProtKB-SubCell"/>
</dbReference>
<keyword evidence="6 11" id="KW-0963">Cytoplasm</keyword>
<sequence length="388" mass="42911">MTLAQNDTESNHLLEIEAYGQSIWMDNLTRDLVQSGELKRMIVSRGLLGITSNPAIFEKAIVGNKTYDAAIEAAAADRKSTMEIYESLIFEDIRQACDIFYPVYEQSGGQDGYISIEVPPNIAHDTQQTIEEARRYYREIGKPNVMIKIPGTSAGLPAVEQVISEGINVNVTLLFSVQSYIETAWAYIRGLEKRAAQGEDISKIASVASFFLSRIDSHIDGLIDERLKAGVPDLNTKARLEAVKGKVAIANAKIAYEEYKKIIQTDRWQALVAKGANVQRLLWASTSTKNPAYSDVMYVDSLIGPDTVNTLPPATIEACADHCDVANRLEENLEDAHRLIDSLKDPDIAINLDEVMDALLVDGIDKFVQPFHSLMSSLEGKTRLLVTT</sequence>
<protein>
    <recommendedName>
        <fullName evidence="5 11">Transaldolase</fullName>
        <ecNumber evidence="5 11">2.2.1.2</ecNumber>
    </recommendedName>
</protein>
<dbReference type="CDD" id="cd00955">
    <property type="entry name" value="Transaldolase_like"/>
    <property type="match status" value="1"/>
</dbReference>
<dbReference type="AlphaFoldDB" id="B8HQT1"/>
<dbReference type="OrthoDB" id="140919at2"/>
<dbReference type="EC" id="2.2.1.2" evidence="5 11"/>
<dbReference type="PROSITE" id="PS01054">
    <property type="entry name" value="TRANSALDOLASE_1"/>
    <property type="match status" value="1"/>
</dbReference>
<evidence type="ECO:0000256" key="5">
    <source>
        <dbReference type="ARBA" id="ARBA00013151"/>
    </source>
</evidence>
<dbReference type="InterPro" id="IPR013785">
    <property type="entry name" value="Aldolase_TIM"/>
</dbReference>
<feature type="active site" description="Schiff-base intermediate with substrate" evidence="11">
    <location>
        <position position="148"/>
    </location>
</feature>
<evidence type="ECO:0000256" key="9">
    <source>
        <dbReference type="ARBA" id="ARBA00023270"/>
    </source>
</evidence>
<dbReference type="PANTHER" id="PTHR10683:SF31">
    <property type="entry name" value="TRANSALDOLASE"/>
    <property type="match status" value="1"/>
</dbReference>
<gene>
    <name evidence="11" type="primary">tal</name>
    <name evidence="12" type="ordered locus">Cyan7425_3428</name>
</gene>
<evidence type="ECO:0000256" key="3">
    <source>
        <dbReference type="ARBA" id="ARBA00004857"/>
    </source>
</evidence>
<dbReference type="InterPro" id="IPR001585">
    <property type="entry name" value="TAL/FSA"/>
</dbReference>
<dbReference type="GO" id="GO:0004801">
    <property type="term" value="F:transaldolase activity"/>
    <property type="evidence" value="ECO:0007669"/>
    <property type="project" value="UniProtKB-UniRule"/>
</dbReference>
<dbReference type="PIRSF" id="PIRSF036915">
    <property type="entry name" value="Trnald_Bac_Plnt"/>
    <property type="match status" value="1"/>
</dbReference>
<dbReference type="InterPro" id="IPR018225">
    <property type="entry name" value="Transaldolase_AS"/>
</dbReference>
<evidence type="ECO:0000256" key="1">
    <source>
        <dbReference type="ARBA" id="ARBA00003518"/>
    </source>
</evidence>
<keyword evidence="8 11" id="KW-0570">Pentose shunt</keyword>
<dbReference type="SUPFAM" id="SSF51569">
    <property type="entry name" value="Aldolase"/>
    <property type="match status" value="1"/>
</dbReference>